<dbReference type="InterPro" id="IPR016181">
    <property type="entry name" value="Acyl_CoA_acyltransferase"/>
</dbReference>
<dbReference type="Pfam" id="PF00583">
    <property type="entry name" value="Acetyltransf_1"/>
    <property type="match status" value="1"/>
</dbReference>
<feature type="domain" description="N-acetyltransferase" evidence="3">
    <location>
        <begin position="3"/>
        <end position="163"/>
    </location>
</feature>
<dbReference type="EMBL" id="CP003360">
    <property type="protein sequence ID" value="AFM27133.1"/>
    <property type="molecule type" value="Genomic_DNA"/>
</dbReference>
<reference evidence="5" key="1">
    <citation type="submission" date="2012-06" db="EMBL/GenBank/DDBJ databases">
        <title>Complete sequence of chromosome of Desulfomonile tiedjei DSM 6799.</title>
        <authorList>
            <person name="Lucas S."/>
            <person name="Copeland A."/>
            <person name="Lapidus A."/>
            <person name="Glavina del Rio T."/>
            <person name="Dalin E."/>
            <person name="Tice H."/>
            <person name="Bruce D."/>
            <person name="Goodwin L."/>
            <person name="Pitluck S."/>
            <person name="Peters L."/>
            <person name="Ovchinnikova G."/>
            <person name="Zeytun A."/>
            <person name="Lu M."/>
            <person name="Kyrpides N."/>
            <person name="Mavromatis K."/>
            <person name="Ivanova N."/>
            <person name="Brettin T."/>
            <person name="Detter J.C."/>
            <person name="Han C."/>
            <person name="Larimer F."/>
            <person name="Land M."/>
            <person name="Hauser L."/>
            <person name="Markowitz V."/>
            <person name="Cheng J.-F."/>
            <person name="Hugenholtz P."/>
            <person name="Woyke T."/>
            <person name="Wu D."/>
            <person name="Spring S."/>
            <person name="Schroeder M."/>
            <person name="Brambilla E."/>
            <person name="Klenk H.-P."/>
            <person name="Eisen J.A."/>
        </authorList>
    </citation>
    <scope>NUCLEOTIDE SEQUENCE [LARGE SCALE GENOMIC DNA]</scope>
    <source>
        <strain evidence="5">ATCC 49306 / DSM 6799 / DCB-1</strain>
    </source>
</reference>
<name>I4CC42_DESTA</name>
<keyword evidence="2 4" id="KW-0012">Acyltransferase</keyword>
<dbReference type="STRING" id="706587.Desti_4502"/>
<keyword evidence="5" id="KW-1185">Reference proteome</keyword>
<dbReference type="RefSeq" id="WP_014812247.1">
    <property type="nucleotide sequence ID" value="NC_018025.1"/>
</dbReference>
<dbReference type="PANTHER" id="PTHR43072">
    <property type="entry name" value="N-ACETYLTRANSFERASE"/>
    <property type="match status" value="1"/>
</dbReference>
<dbReference type="Proteomes" id="UP000006055">
    <property type="component" value="Chromosome"/>
</dbReference>
<dbReference type="InterPro" id="IPR000182">
    <property type="entry name" value="GNAT_dom"/>
</dbReference>
<dbReference type="GO" id="GO:0016747">
    <property type="term" value="F:acyltransferase activity, transferring groups other than amino-acyl groups"/>
    <property type="evidence" value="ECO:0007669"/>
    <property type="project" value="InterPro"/>
</dbReference>
<organism evidence="4 5">
    <name type="scientific">Desulfomonile tiedjei (strain ATCC 49306 / DSM 6799 / DCB-1)</name>
    <dbReference type="NCBI Taxonomy" id="706587"/>
    <lineage>
        <taxon>Bacteria</taxon>
        <taxon>Pseudomonadati</taxon>
        <taxon>Thermodesulfobacteriota</taxon>
        <taxon>Desulfomonilia</taxon>
        <taxon>Desulfomonilales</taxon>
        <taxon>Desulfomonilaceae</taxon>
        <taxon>Desulfomonile</taxon>
    </lineage>
</organism>
<evidence type="ECO:0000256" key="1">
    <source>
        <dbReference type="ARBA" id="ARBA00022679"/>
    </source>
</evidence>
<proteinExistence type="predicted"/>
<protein>
    <submittedName>
        <fullName evidence="4">Sortase-like acyltransferase</fullName>
    </submittedName>
</protein>
<sequence>MKMNLSALTTQYREEIVDIFNYYIENSFAAYPEQAVPYSFFDHLLETCRGYPAVAVLDSEGHAVGFGMLRPYNPLPTFSGTAEITYFLKPDTTRKGIGKALLEHLLAEGKNKNLRTVLASVSSLNEASIRFHLKNGFTEAGRFRNVVEKKGRIFDVVYFQRML</sequence>
<keyword evidence="1 4" id="KW-0808">Transferase</keyword>
<evidence type="ECO:0000313" key="5">
    <source>
        <dbReference type="Proteomes" id="UP000006055"/>
    </source>
</evidence>
<dbReference type="Gene3D" id="3.40.630.30">
    <property type="match status" value="1"/>
</dbReference>
<dbReference type="SUPFAM" id="SSF55729">
    <property type="entry name" value="Acyl-CoA N-acyltransferases (Nat)"/>
    <property type="match status" value="1"/>
</dbReference>
<dbReference type="PANTHER" id="PTHR43072:SF23">
    <property type="entry name" value="UPF0039 PROTEIN C11D3.02C"/>
    <property type="match status" value="1"/>
</dbReference>
<evidence type="ECO:0000256" key="2">
    <source>
        <dbReference type="ARBA" id="ARBA00023315"/>
    </source>
</evidence>
<evidence type="ECO:0000313" key="4">
    <source>
        <dbReference type="EMBL" id="AFM27133.1"/>
    </source>
</evidence>
<gene>
    <name evidence="4" type="ordered locus">Desti_4502</name>
</gene>
<dbReference type="OrthoDB" id="5459937at2"/>
<dbReference type="eggNOG" id="COG1247">
    <property type="taxonomic scope" value="Bacteria"/>
</dbReference>
<dbReference type="CDD" id="cd04301">
    <property type="entry name" value="NAT_SF"/>
    <property type="match status" value="1"/>
</dbReference>
<dbReference type="KEGG" id="dti:Desti_4502"/>
<accession>I4CC42</accession>
<dbReference type="AlphaFoldDB" id="I4CC42"/>
<dbReference type="HOGENOM" id="CLU_013985_4_4_7"/>
<dbReference type="PATRIC" id="fig|706587.4.peg.5106"/>
<evidence type="ECO:0000259" key="3">
    <source>
        <dbReference type="PROSITE" id="PS51186"/>
    </source>
</evidence>
<dbReference type="PROSITE" id="PS51186">
    <property type="entry name" value="GNAT"/>
    <property type="match status" value="1"/>
</dbReference>